<feature type="transmembrane region" description="Helical" evidence="7">
    <location>
        <begin position="76"/>
        <end position="102"/>
    </location>
</feature>
<dbReference type="PANTHER" id="PTHR30509">
    <property type="entry name" value="P-HYDROXYBENZOIC ACID EFFLUX PUMP SUBUNIT-RELATED"/>
    <property type="match status" value="1"/>
</dbReference>
<keyword evidence="2" id="KW-1003">Cell membrane</keyword>
<comment type="caution">
    <text evidence="9">The sequence shown here is derived from an EMBL/GenBank/DDBJ whole genome shotgun (WGS) entry which is preliminary data.</text>
</comment>
<feature type="transmembrane region" description="Helical" evidence="7">
    <location>
        <begin position="511"/>
        <end position="532"/>
    </location>
</feature>
<comment type="similarity">
    <text evidence="6">Belongs to the YccS/YhfK family.</text>
</comment>
<evidence type="ECO:0000256" key="1">
    <source>
        <dbReference type="ARBA" id="ARBA00004651"/>
    </source>
</evidence>
<dbReference type="EMBL" id="QETA01000007">
    <property type="protein sequence ID" value="PWF21428.1"/>
    <property type="molecule type" value="Genomic_DNA"/>
</dbReference>
<evidence type="ECO:0000256" key="6">
    <source>
        <dbReference type="ARBA" id="ARBA00043993"/>
    </source>
</evidence>
<feature type="transmembrane region" description="Helical" evidence="7">
    <location>
        <begin position="189"/>
        <end position="211"/>
    </location>
</feature>
<dbReference type="PANTHER" id="PTHR30509:SF9">
    <property type="entry name" value="MULTIDRUG RESISTANCE PROTEIN MDTO"/>
    <property type="match status" value="1"/>
</dbReference>
<evidence type="ECO:0000256" key="5">
    <source>
        <dbReference type="ARBA" id="ARBA00023136"/>
    </source>
</evidence>
<proteinExistence type="inferred from homology"/>
<evidence type="ECO:0000256" key="3">
    <source>
        <dbReference type="ARBA" id="ARBA00022692"/>
    </source>
</evidence>
<feature type="transmembrane region" description="Helical" evidence="7">
    <location>
        <begin position="446"/>
        <end position="474"/>
    </location>
</feature>
<name>A0A2V1JWB2_9BURK</name>
<organism evidence="9 10">
    <name type="scientific">Corticimicrobacter populi</name>
    <dbReference type="NCBI Taxonomy" id="2175229"/>
    <lineage>
        <taxon>Bacteria</taxon>
        <taxon>Pseudomonadati</taxon>
        <taxon>Pseudomonadota</taxon>
        <taxon>Betaproteobacteria</taxon>
        <taxon>Burkholderiales</taxon>
        <taxon>Alcaligenaceae</taxon>
        <taxon>Corticimicrobacter</taxon>
    </lineage>
</organism>
<protein>
    <recommendedName>
        <fullName evidence="8">Integral membrane bound transporter domain-containing protein</fullName>
    </recommendedName>
</protein>
<reference evidence="10" key="1">
    <citation type="submission" date="2018-05" db="EMBL/GenBank/DDBJ databases">
        <authorList>
            <person name="Li Y."/>
        </authorList>
    </citation>
    <scope>NUCLEOTIDE SEQUENCE [LARGE SCALE GENOMIC DNA]</scope>
    <source>
        <strain evidence="10">3d-2-2</strain>
    </source>
</reference>
<evidence type="ECO:0000256" key="2">
    <source>
        <dbReference type="ARBA" id="ARBA00022475"/>
    </source>
</evidence>
<keyword evidence="3 7" id="KW-0812">Transmembrane</keyword>
<dbReference type="InterPro" id="IPR049453">
    <property type="entry name" value="Memb_transporter_dom"/>
</dbReference>
<feature type="transmembrane region" description="Helical" evidence="7">
    <location>
        <begin position="114"/>
        <end position="133"/>
    </location>
</feature>
<dbReference type="Pfam" id="PF13515">
    <property type="entry name" value="FUSC_2"/>
    <property type="match status" value="1"/>
</dbReference>
<dbReference type="GO" id="GO:0005886">
    <property type="term" value="C:plasma membrane"/>
    <property type="evidence" value="ECO:0007669"/>
    <property type="project" value="UniProtKB-SubCell"/>
</dbReference>
<evidence type="ECO:0000313" key="10">
    <source>
        <dbReference type="Proteomes" id="UP000245212"/>
    </source>
</evidence>
<comment type="subcellular location">
    <subcellularLocation>
        <location evidence="1">Cell membrane</location>
        <topology evidence="1">Multi-pass membrane protein</topology>
    </subcellularLocation>
</comment>
<gene>
    <name evidence="9" type="ORF">DD235_14185</name>
</gene>
<feature type="transmembrane region" description="Helical" evidence="7">
    <location>
        <begin position="388"/>
        <end position="408"/>
    </location>
</feature>
<evidence type="ECO:0000259" key="8">
    <source>
        <dbReference type="Pfam" id="PF13515"/>
    </source>
</evidence>
<keyword evidence="4 7" id="KW-1133">Transmembrane helix</keyword>
<keyword evidence="10" id="KW-1185">Reference proteome</keyword>
<feature type="domain" description="Integral membrane bound transporter" evidence="8">
    <location>
        <begin position="399"/>
        <end position="527"/>
    </location>
</feature>
<evidence type="ECO:0000256" key="4">
    <source>
        <dbReference type="ARBA" id="ARBA00022989"/>
    </source>
</evidence>
<accession>A0A2V1JWB2</accession>
<feature type="transmembrane region" description="Helical" evidence="7">
    <location>
        <begin position="480"/>
        <end position="499"/>
    </location>
</feature>
<feature type="transmembrane region" description="Helical" evidence="7">
    <location>
        <begin position="414"/>
        <end position="434"/>
    </location>
</feature>
<dbReference type="Proteomes" id="UP000245212">
    <property type="component" value="Unassembled WGS sequence"/>
</dbReference>
<evidence type="ECO:0000256" key="7">
    <source>
        <dbReference type="SAM" id="Phobius"/>
    </source>
</evidence>
<evidence type="ECO:0000313" key="9">
    <source>
        <dbReference type="EMBL" id="PWF21428.1"/>
    </source>
</evidence>
<keyword evidence="5 7" id="KW-0472">Membrane</keyword>
<sequence length="696" mass="73299">MRPRSTGLQGWSGMPPALIALTSISSSDISCRSMTAASPPAVSHAPGPNAWLRELTRLNKPAAWRWGPSLRAALGMAVPLGVGLATQQLALGLLVALGYLMQMNGERDGPYEDLFRRLLITAPLGAAGALLGYASGLPWGWIVLLMMGVSFLASVASSYSAALSIGTMQALVLGTVALGNPALHGSALHMFLMLLVGTALYALLLGVEALLQRSRPRREMLAALLLSLSRLAEGQVSGAAVETQRRQVTTQLAAVYALMLQTRSQAQGRSSQADRRAAVLRRADGLFAAILACSDSALLSAAARDLNQMAEAVKHAQRLPVPVFDTQAPLLSRAVAALGVALWGPMAMTAPVAVGPVRTDAPGSQAAAMHSQARLRVWLDRLVPGRDVLLSALALALCVGIAYALRWLDDRSHWYWLPMTVFLVMKPDLGSIFGRTVLRCLGTAGGVLIGAAILAWLPPGPLFIGIMALIALLMPQARQISYAVMTLTMTPLVLVLIDLVSPETKGIDYALLRLVDTLGGGAVVLIFGYLIWPKSHHRQLAGAFQQARQSMADYLLSTLRATDRLGQEGADAAALGTCRRTVYGQLANMRAILQKTLADPPPSGREAAAWFPIVTSAERVCDAITAYSMAATTARTASQTAELERLAACLAGGATDCDGDAHGSQSLPAGDPAASRLVAHIREEVGSIQSYVGGGA</sequence>
<dbReference type="AlphaFoldDB" id="A0A2V1JWB2"/>